<evidence type="ECO:0000313" key="4">
    <source>
        <dbReference type="WBParaSite" id="SSLN_0000120601-mRNA-1"/>
    </source>
</evidence>
<evidence type="ECO:0000313" key="3">
    <source>
        <dbReference type="Proteomes" id="UP000275846"/>
    </source>
</evidence>
<feature type="region of interest" description="Disordered" evidence="1">
    <location>
        <begin position="943"/>
        <end position="969"/>
    </location>
</feature>
<dbReference type="Proteomes" id="UP000275846">
    <property type="component" value="Unassembled WGS sequence"/>
</dbReference>
<feature type="compositionally biased region" description="Low complexity" evidence="1">
    <location>
        <begin position="150"/>
        <end position="160"/>
    </location>
</feature>
<feature type="compositionally biased region" description="Acidic residues" evidence="1">
    <location>
        <begin position="280"/>
        <end position="294"/>
    </location>
</feature>
<protein>
    <submittedName>
        <fullName evidence="4">Titin</fullName>
    </submittedName>
</protein>
<feature type="compositionally biased region" description="Acidic residues" evidence="1">
    <location>
        <begin position="731"/>
        <end position="740"/>
    </location>
</feature>
<feature type="compositionally biased region" description="Acidic residues" evidence="1">
    <location>
        <begin position="255"/>
        <end position="267"/>
    </location>
</feature>
<name>A0A183SAA9_SCHSO</name>
<feature type="region of interest" description="Disordered" evidence="1">
    <location>
        <begin position="709"/>
        <end position="773"/>
    </location>
</feature>
<feature type="region of interest" description="Disordered" evidence="1">
    <location>
        <begin position="514"/>
        <end position="538"/>
    </location>
</feature>
<feature type="compositionally biased region" description="Basic and acidic residues" evidence="1">
    <location>
        <begin position="163"/>
        <end position="180"/>
    </location>
</feature>
<proteinExistence type="predicted"/>
<gene>
    <name evidence="2" type="ORF">SSLN_LOCUS1157</name>
</gene>
<dbReference type="OrthoDB" id="6254979at2759"/>
<feature type="compositionally biased region" description="Polar residues" evidence="1">
    <location>
        <begin position="338"/>
        <end position="367"/>
    </location>
</feature>
<evidence type="ECO:0000256" key="1">
    <source>
        <dbReference type="SAM" id="MobiDB-lite"/>
    </source>
</evidence>
<dbReference type="WBParaSite" id="SSLN_0000120601-mRNA-1">
    <property type="protein sequence ID" value="SSLN_0000120601-mRNA-1"/>
    <property type="gene ID" value="SSLN_0000120601"/>
</dbReference>
<evidence type="ECO:0000313" key="2">
    <source>
        <dbReference type="EMBL" id="VDL87060.1"/>
    </source>
</evidence>
<organism evidence="4">
    <name type="scientific">Schistocephalus solidus</name>
    <name type="common">Tapeworm</name>
    <dbReference type="NCBI Taxonomy" id="70667"/>
    <lineage>
        <taxon>Eukaryota</taxon>
        <taxon>Metazoa</taxon>
        <taxon>Spiralia</taxon>
        <taxon>Lophotrochozoa</taxon>
        <taxon>Platyhelminthes</taxon>
        <taxon>Cestoda</taxon>
        <taxon>Eucestoda</taxon>
        <taxon>Diphyllobothriidea</taxon>
        <taxon>Diphyllobothriidae</taxon>
        <taxon>Schistocephalus</taxon>
    </lineage>
</organism>
<feature type="compositionally biased region" description="Polar residues" evidence="1">
    <location>
        <begin position="525"/>
        <end position="538"/>
    </location>
</feature>
<dbReference type="AlphaFoldDB" id="A0A183SAA9"/>
<accession>A0A183SAA9</accession>
<keyword evidence="3" id="KW-1185">Reference proteome</keyword>
<feature type="region of interest" description="Disordered" evidence="1">
    <location>
        <begin position="859"/>
        <end position="881"/>
    </location>
</feature>
<dbReference type="EMBL" id="UYSU01001717">
    <property type="protein sequence ID" value="VDL87060.1"/>
    <property type="molecule type" value="Genomic_DNA"/>
</dbReference>
<reference evidence="4" key="1">
    <citation type="submission" date="2016-06" db="UniProtKB">
        <authorList>
            <consortium name="WormBaseParasite"/>
        </authorList>
    </citation>
    <scope>IDENTIFICATION</scope>
</reference>
<feature type="compositionally biased region" description="Basic and acidic residues" evidence="1">
    <location>
        <begin position="954"/>
        <end position="969"/>
    </location>
</feature>
<feature type="region of interest" description="Disordered" evidence="1">
    <location>
        <begin position="137"/>
        <end position="378"/>
    </location>
</feature>
<sequence>MKRRQPAGSGKNASNANEAIVSEEYFEACNRFQGNFALRNGQTPSSDDGSIIQAIVQGETAPTPEAQKSRYRITVDYAYDPTDKALSLNKSILEELIRILKPSADSLENLSQADLLEGLKPVLHCLLSHLVSKSQSLEAERGLRPIPKPRSSSSSSRVVVDMAVKEREQEDDKEPVRDFPVENLEDEQSPHETAETVTTEVIAEAQENLKVSDPALAEKLEAAPEDDQLEAEPMAEAQEKLQVSDPMLVEKLEASPDDNQLEAEPMAEDQGNLKVSEPAFADDLEASPENDQLEAEPMAEAQEKLQVSDPMLAEKLEASPDEVQLDAEPSPEAVDYPNPTSDYQSGETNVAENESLKTAQSKSQPSERSIPEHSLANSVQDPKLSRVLVATLSVSTTSSVQRIETSQFVANASLIEKTPNENGEVELQAPQYYTIEVAVDGPVLTDPEQMGESAEASLTGGIRISAVDEVGREANIASLMSTDGKEIVVESVIDFSSSTVVTQESVAYSEANEDFIPPQDIPDESATNTKFTEDGNGQESLNENLLVPRDSPLHVLQIDSYDANEVVSQDPLETADQPVEVLGAIIHEEDLPARPIPEIVLDSQQVDEIEEVDSKVLKISKKFTKRPDSRSRGSCEHSVIGIRASVDGSVLKLTQESEVCPADNSEDGGTEVTYNLDLLISWPKRRKPDNGGQLDLRVGLPGTEMKLASDGKSIEVSSSANKASRKNVNAEAEDDTPPETEYEKKDQNSSCSIPDGYTEEGLPDTPGRSSSRKSSNCLARFAHQIGCFLVLTHKGSIQAHQTERPVYPTTILQSPFRGLTELTPVFSCLPKVRGIFDVVDTFKGLLTAPSSITAKVHLQPGPPSCKNTGHSPHPSKRKTKEGMKVIRNKTQDPLEYADRRASLYKFFLPARNETAMINQYSRQSFMYAALRAILTHSLPDPPVATMHPTSEGDEGTKVWRSESERTLFS</sequence>
<feature type="compositionally biased region" description="Low complexity" evidence="1">
    <location>
        <begin position="195"/>
        <end position="205"/>
    </location>
</feature>
<reference evidence="2 3" key="2">
    <citation type="submission" date="2018-11" db="EMBL/GenBank/DDBJ databases">
        <authorList>
            <consortium name="Pathogen Informatics"/>
        </authorList>
    </citation>
    <scope>NUCLEOTIDE SEQUENCE [LARGE SCALE GENOMIC DNA]</scope>
    <source>
        <strain evidence="2 3">NST_G2</strain>
    </source>
</reference>